<dbReference type="InterPro" id="IPR036890">
    <property type="entry name" value="HATPase_C_sf"/>
</dbReference>
<dbReference type="RefSeq" id="WP_011155337.1">
    <property type="nucleotide sequence ID" value="NC_005295.2"/>
</dbReference>
<organism evidence="2 3">
    <name type="scientific">Ehrlichia ruminantium (strain Welgevonden)</name>
    <dbReference type="NCBI Taxonomy" id="254945"/>
    <lineage>
        <taxon>Bacteria</taxon>
        <taxon>Pseudomonadati</taxon>
        <taxon>Pseudomonadota</taxon>
        <taxon>Alphaproteobacteria</taxon>
        <taxon>Rickettsiales</taxon>
        <taxon>Anaplasmataceae</taxon>
        <taxon>Ehrlichia</taxon>
    </lineage>
</organism>
<evidence type="ECO:0000313" key="3">
    <source>
        <dbReference type="Proteomes" id="UP000001021"/>
    </source>
</evidence>
<dbReference type="eggNOG" id="COG5385">
    <property type="taxonomic scope" value="Bacteria"/>
</dbReference>
<gene>
    <name evidence="2" type="ordered locus">ERWE_CDS_06890</name>
</gene>
<dbReference type="Gene3D" id="1.10.287.130">
    <property type="match status" value="1"/>
</dbReference>
<protein>
    <recommendedName>
        <fullName evidence="1">Histidine phosphotransferase ChpT C-terminal domain-containing protein</fullName>
    </recommendedName>
</protein>
<proteinExistence type="predicted"/>
<name>A0A0H3M0D9_EHRRW</name>
<feature type="domain" description="Histidine phosphotransferase ChpT C-terminal" evidence="1">
    <location>
        <begin position="80"/>
        <end position="201"/>
    </location>
</feature>
<dbReference type="Pfam" id="PF10090">
    <property type="entry name" value="HPTransfase"/>
    <property type="match status" value="1"/>
</dbReference>
<dbReference type="InterPro" id="IPR018762">
    <property type="entry name" value="ChpT_C"/>
</dbReference>
<dbReference type="KEGG" id="eru:Erum6570"/>
<keyword evidence="3" id="KW-1185">Reference proteome</keyword>
<evidence type="ECO:0000313" key="2">
    <source>
        <dbReference type="EMBL" id="CAI27183.1"/>
    </source>
</evidence>
<dbReference type="GeneID" id="33058181"/>
<reference evidence="2 3" key="1">
    <citation type="journal article" date="2006" name="J. Bacteriol.">
        <title>Comparative genomic analysis of three strains of Ehrlichia ruminantium reveals an active process of genome size plasticity.</title>
        <authorList>
            <person name="Frutos R."/>
            <person name="Viari A."/>
            <person name="Ferraz C."/>
            <person name="Morgat A."/>
            <person name="Eychenie S."/>
            <person name="Kandassami Y."/>
            <person name="Chantal I."/>
            <person name="Bensaid A."/>
            <person name="Coissac E."/>
            <person name="Vachiery N."/>
            <person name="Demaille J."/>
            <person name="Martinez D."/>
        </authorList>
    </citation>
    <scope>NUCLEOTIDE SEQUENCE [LARGE SCALE GENOMIC DNA]</scope>
    <source>
        <strain evidence="2 3">Welgevonden</strain>
    </source>
</reference>
<dbReference type="HOGENOM" id="CLU_1308517_0_0_5"/>
<accession>A0A0H3M0D9</accession>
<dbReference type="EMBL" id="CR925678">
    <property type="protein sequence ID" value="CAI27183.1"/>
    <property type="molecule type" value="Genomic_DNA"/>
</dbReference>
<dbReference type="KEGG" id="erw:ERWE_CDS_06890"/>
<dbReference type="Proteomes" id="UP000001021">
    <property type="component" value="Chromosome"/>
</dbReference>
<dbReference type="AlphaFoldDB" id="A0A0H3M0D9"/>
<sequence length="212" mass="23827">MQNNDVLSNIELISARLLHDLAGSVGAIVNYIECLGDDESLSGSMMPLLSDASNDVMNKFKLLKQAYSISDDNGDFNSTKCNIENYLTRKKVILEWNVNVQIFDAELIEKINKLLTNMVMVLMLFVINGNRVKIMLSSMSDGHLLIEVIANAQIIEMHESIKSILNGDITSVELTTRNVQVSFLMLLISNYNARIAYDVQQTVFKFIVDFPL</sequence>
<dbReference type="Gene3D" id="3.30.565.10">
    <property type="entry name" value="Histidine kinase-like ATPase, C-terminal domain"/>
    <property type="match status" value="1"/>
</dbReference>
<evidence type="ECO:0000259" key="1">
    <source>
        <dbReference type="Pfam" id="PF10090"/>
    </source>
</evidence>